<protein>
    <submittedName>
        <fullName evidence="5">Alpha/beta fold hydrolase</fullName>
    </submittedName>
</protein>
<dbReference type="Proteomes" id="UP000635142">
    <property type="component" value="Unassembled WGS sequence"/>
</dbReference>
<dbReference type="EMBL" id="JACTAG010000001">
    <property type="protein sequence ID" value="MBD3662731.1"/>
    <property type="molecule type" value="Genomic_DNA"/>
</dbReference>
<keyword evidence="6" id="KW-1185">Reference proteome</keyword>
<feature type="domain" description="AB hydrolase-1" evidence="4">
    <location>
        <begin position="90"/>
        <end position="185"/>
    </location>
</feature>
<evidence type="ECO:0000259" key="4">
    <source>
        <dbReference type="Pfam" id="PF00561"/>
    </source>
</evidence>
<dbReference type="PANTHER" id="PTHR10272">
    <property type="entry name" value="PLATELET-ACTIVATING FACTOR ACETYLHYDROLASE"/>
    <property type="match status" value="1"/>
</dbReference>
<accession>A0A927D4L2</accession>
<dbReference type="Pfam" id="PF00561">
    <property type="entry name" value="Abhydrolase_1"/>
    <property type="match status" value="1"/>
</dbReference>
<keyword evidence="1 5" id="KW-0378">Hydrolase</keyword>
<comment type="caution">
    <text evidence="5">The sequence shown here is derived from an EMBL/GenBank/DDBJ whole genome shotgun (WGS) entry which is preliminary data.</text>
</comment>
<reference evidence="5" key="1">
    <citation type="submission" date="2020-08" db="EMBL/GenBank/DDBJ databases">
        <title>Sulfitobacter aestuariivivens sp. nov., isolated from a tidal flat.</title>
        <authorList>
            <person name="Park S."/>
            <person name="Yoon J.-H."/>
        </authorList>
    </citation>
    <scope>NUCLEOTIDE SEQUENCE</scope>
    <source>
        <strain evidence="5">TSTF-M16</strain>
    </source>
</reference>
<dbReference type="InterPro" id="IPR000073">
    <property type="entry name" value="AB_hydrolase_1"/>
</dbReference>
<dbReference type="Gene3D" id="3.40.50.1820">
    <property type="entry name" value="alpha/beta hydrolase"/>
    <property type="match status" value="1"/>
</dbReference>
<evidence type="ECO:0000256" key="3">
    <source>
        <dbReference type="ARBA" id="ARBA00023098"/>
    </source>
</evidence>
<dbReference type="GO" id="GO:0003847">
    <property type="term" value="F:1-alkyl-2-acetylglycerophosphocholine esterase activity"/>
    <property type="evidence" value="ECO:0007669"/>
    <property type="project" value="TreeGrafter"/>
</dbReference>
<dbReference type="InterPro" id="IPR029058">
    <property type="entry name" value="AB_hydrolase_fold"/>
</dbReference>
<evidence type="ECO:0000256" key="1">
    <source>
        <dbReference type="ARBA" id="ARBA00022801"/>
    </source>
</evidence>
<dbReference type="PANTHER" id="PTHR10272:SF13">
    <property type="entry name" value="POLY(ETHYLENE TEREPHTHALATE) HYDROLASE"/>
    <property type="match status" value="1"/>
</dbReference>
<organism evidence="5 6">
    <name type="scientific">Sulfitobacter aestuariivivens</name>
    <dbReference type="NCBI Taxonomy" id="2766981"/>
    <lineage>
        <taxon>Bacteria</taxon>
        <taxon>Pseudomonadati</taxon>
        <taxon>Pseudomonadota</taxon>
        <taxon>Alphaproteobacteria</taxon>
        <taxon>Rhodobacterales</taxon>
        <taxon>Roseobacteraceae</taxon>
        <taxon>Sulfitobacter</taxon>
    </lineage>
</organism>
<dbReference type="GO" id="GO:0016042">
    <property type="term" value="P:lipid catabolic process"/>
    <property type="evidence" value="ECO:0007669"/>
    <property type="project" value="UniProtKB-KW"/>
</dbReference>
<keyword evidence="2" id="KW-0442">Lipid degradation</keyword>
<sequence>MNRIDCIRPDAPALATRKPHPVGVRHLKCDASWAKDLPERMLDVELWYPAKAGSKPGTAYNTLLRDGRTPVTYHGAACRGADVAPDVRAPLVVLSHGYPGNRFLMVHLAEHLASHGFAVAAPDHVGSTYDNQQPFGETLLYRPLDQRGVIEALEGVDGDLGDLLDLNRIGVIGYSMGGYGALILAGAGLAHSALGHARAPKGNALSRHLAGTPTHDALLDPRVKAVIPIGPWGGAAAIWDAAGLERLKVPMLLMAGTEDRISGYVGMRSLFEGATHIQRYLLSFEGAGHNAAAPIRAPEESWAHSAHLGWAPFRHYADPVWDTVRMNNISQHFATAFLGKYLHEDDTMIPFLETDDWPGFGEAGAPGLRLERRAAGQGK</sequence>
<proteinExistence type="predicted"/>
<dbReference type="SUPFAM" id="SSF53474">
    <property type="entry name" value="alpha/beta-Hydrolases"/>
    <property type="match status" value="1"/>
</dbReference>
<dbReference type="AlphaFoldDB" id="A0A927D4L2"/>
<name>A0A927D4L2_9RHOB</name>
<dbReference type="RefSeq" id="WP_191073741.1">
    <property type="nucleotide sequence ID" value="NZ_JACTAG010000001.1"/>
</dbReference>
<gene>
    <name evidence="5" type="ORF">H9Q16_02240</name>
</gene>
<keyword evidence="3" id="KW-0443">Lipid metabolism</keyword>
<evidence type="ECO:0000313" key="5">
    <source>
        <dbReference type="EMBL" id="MBD3662731.1"/>
    </source>
</evidence>
<evidence type="ECO:0000313" key="6">
    <source>
        <dbReference type="Proteomes" id="UP000635142"/>
    </source>
</evidence>
<evidence type="ECO:0000256" key="2">
    <source>
        <dbReference type="ARBA" id="ARBA00022963"/>
    </source>
</evidence>